<sequence>MAPAPLVDLRAVRERLNTFRDTPVDNNGCSDVDLQLIYKYLVEHEATQDAPHWFCEQASPLTIDAATFLLRLRAYDSESVLVWLNKLKECLLGCAGCVKGLEEAKVTARDTYFGAYPRQTMDAFFQNLEGWQASIILESPAQDDSNCIYQMVSNLTILENPQVLARLDSNPPTRRFSAWPLNPPPVGLFLLLVHKNLQLREWARQCLTSQKIPMTLAQFAPAYKQVVTQLVDVLDTTSPDPLFFTTDQVELWKGFRDLLSHLPTGALLPSGGQTIDIRRVVIAHLHDSGPQFIYVLHSFVFLLKRLGRDIWRGESSEYSLVVFDAVKDNDSFLELLSSAERPQWLLSYFSEFIHAVREVPSYGETLAKAVDFMCEELQHERFRDSRPAILLAAVQLLTAAYRGSLATVEASAESSGKAPEVAKRLDTVLNVLDIHSEAIIAVAFDRAYNDSKWEDARKGARELVKSLLMEDIHCLNQSIKMNFFGKNASNTYPTLRQSYWDRAFGCLQVDDHASYGLMIQTVAATAHLSPLHKPALEGYRRDKKVAPLTSNDRHAMEQINAHLLAIHFGFSKAITKYTNAHFSADISKLFRVTDDVVPNLILTMMSPVKLVSESAQSIIFAAFDVDGRPEGFQALLRDFPLPTTNALVTFLRSFMKYANSIPDACNLATGLVRCFTDVVEALCSSLDGLVHSQQFLKAGGKGEMTSALLHLWISMVGANCVIFSYARTWATFYDSDNMVEWMRDALIFGRDLMAQRVVLERAILAAANPTDPTADSKKVAEVRKKMITELQAFLPQLAKWLRLTDEELLYQSFSLIESVLDCFRTTDTEPSEDGLVKLRKVVSDGRKNDRSATRLDKGRLSKLEALLECFDDDDDSASPPLKEIEKSKVAGSSAPRKAPHPVVKSVQTKITKPVASSSKIAKVREAARQSSTAHYSSYKPEDDARVHPFRKASGSSTVSRQPDVAKPRPRTEPKNEAAGAVYEVKDDSSSEDPDSDEDNDSKGINSLIKQERHPSSKKTAEKRSIKIIDIPGVVHRPVQRPANQGKFKKLNPDLWPLHRAILCWCFDDKNPEPPQLRSRSSQLSVPDKFDDYNHFFRVFEPLLLRECWAQFQRSKDESMENMECSIKGKDNVNDCVDIDILLRGDVPPSWRVVETDIVLLTNRASNRSTLARAISTIKNESGVITKVRCYFANKHDDPGLQIDASKYIWNISRIFSLSTINREYAALVSLPYYGLQDLLLWPRLPTLVNPKQSDIDSAMTSLRVNQPQAIAILSSLNSSGLSLIQGPPGTGKTATICGLTKRYLSQQPQPIKTPGASKRSNENPAVGPKILICAPSNAAIDEVARRIKDSFTGTTYKVIRIGADTAISNAVKDISLHSLVDEAMGATQSALDESIENMRRVQSSLHGLRASERQIREEMEAAQGNTIRLAELNQRLTALNNQRRTHQEEFGAARQKRTSTRHAFDAERRSVVTKIINEAHVICSTLSGTGHESIQGCDFGLVIIDEAAQAIELSSLIPFHFPFHHCVLVGDSNQLPPTVISQEATRLGYSQSLFVRIQKQNVERVHLLSIQYRMHPEISQLPSRVFYNGRLQDGPSMAEKTEKPWHFHPKFGIYRFFDVKRGVEELVGQSQKNTSECQVAVALYGRLRQEFSSQNFSVGVVTMYKAQLRELQTQFERRFGRDVAKWVDFNTVDGFQGQEKDVIILSCVRAGPGLQRVGFVADIRRMNVALTRARSSVFVLGNAATLERSDKTWASIVQNARERELLIDVDTSFFTSSTLATTPRVLVPPKKSTVPDPVIPDDIVPPNQYKTLLSHSTTNIGQLPTNADNRGTKRPAEETPQEQLRDDKRPSIMPENIEHSVREGPSIPREVLQSSTSTPQQPRPPAAKRQKATNTMFITNQFRRNNTVLQSVKKPKGQ</sequence>
<dbReference type="CDD" id="cd18042">
    <property type="entry name" value="DEXXQc_SETX"/>
    <property type="match status" value="1"/>
</dbReference>
<feature type="compositionally biased region" description="Basic and acidic residues" evidence="8">
    <location>
        <begin position="1830"/>
        <end position="1862"/>
    </location>
</feature>
<dbReference type="PANTHER" id="PTHR10887:SF495">
    <property type="entry name" value="HELICASE SENATAXIN ISOFORM X1-RELATED"/>
    <property type="match status" value="1"/>
</dbReference>
<evidence type="ECO:0000256" key="6">
    <source>
        <dbReference type="ARBA" id="ARBA00048432"/>
    </source>
</evidence>
<comment type="similarity">
    <text evidence="1">Belongs to the DNA2/NAM7 helicase family.</text>
</comment>
<reference evidence="10" key="1">
    <citation type="submission" date="2020-11" db="EMBL/GenBank/DDBJ databases">
        <authorList>
            <consortium name="DOE Joint Genome Institute"/>
            <person name="Ahrendt S."/>
            <person name="Riley R."/>
            <person name="Andreopoulos W."/>
            <person name="Labutti K."/>
            <person name="Pangilinan J."/>
            <person name="Ruiz-Duenas F.J."/>
            <person name="Barrasa J.M."/>
            <person name="Sanchez-Garcia M."/>
            <person name="Camarero S."/>
            <person name="Miyauchi S."/>
            <person name="Serrano A."/>
            <person name="Linde D."/>
            <person name="Babiker R."/>
            <person name="Drula E."/>
            <person name="Ayuso-Fernandez I."/>
            <person name="Pacheco R."/>
            <person name="Padilla G."/>
            <person name="Ferreira P."/>
            <person name="Barriuso J."/>
            <person name="Kellner H."/>
            <person name="Castanera R."/>
            <person name="Alfaro M."/>
            <person name="Ramirez L."/>
            <person name="Pisabarro A.G."/>
            <person name="Kuo A."/>
            <person name="Tritt A."/>
            <person name="Lipzen A."/>
            <person name="He G."/>
            <person name="Yan M."/>
            <person name="Ng V."/>
            <person name="Cullen D."/>
            <person name="Martin F."/>
            <person name="Rosso M.-N."/>
            <person name="Henrissat B."/>
            <person name="Hibbett D."/>
            <person name="Martinez A.T."/>
            <person name="Grigoriev I.V."/>
        </authorList>
    </citation>
    <scope>NUCLEOTIDE SEQUENCE</scope>
    <source>
        <strain evidence="10">ATCC 90797</strain>
    </source>
</reference>
<keyword evidence="11" id="KW-1185">Reference proteome</keyword>
<feature type="compositionally biased region" description="Polar residues" evidence="8">
    <location>
        <begin position="1808"/>
        <end position="1829"/>
    </location>
</feature>
<dbReference type="EMBL" id="MU154542">
    <property type="protein sequence ID" value="KAF9497624.1"/>
    <property type="molecule type" value="Genomic_DNA"/>
</dbReference>
<evidence type="ECO:0000313" key="10">
    <source>
        <dbReference type="EMBL" id="KAF9497624.1"/>
    </source>
</evidence>
<evidence type="ECO:0000256" key="5">
    <source>
        <dbReference type="ARBA" id="ARBA00022840"/>
    </source>
</evidence>
<dbReference type="GO" id="GO:0006369">
    <property type="term" value="P:termination of RNA polymerase II transcription"/>
    <property type="evidence" value="ECO:0007669"/>
    <property type="project" value="TreeGrafter"/>
</dbReference>
<evidence type="ECO:0000256" key="3">
    <source>
        <dbReference type="ARBA" id="ARBA00022801"/>
    </source>
</evidence>
<dbReference type="GO" id="GO:0003678">
    <property type="term" value="F:DNA helicase activity"/>
    <property type="evidence" value="ECO:0007669"/>
    <property type="project" value="UniProtKB-EC"/>
</dbReference>
<dbReference type="CDD" id="cd18808">
    <property type="entry name" value="SF1_C_Upf1"/>
    <property type="match status" value="1"/>
</dbReference>
<feature type="compositionally biased region" description="Acidic residues" evidence="8">
    <location>
        <begin position="989"/>
        <end position="999"/>
    </location>
</feature>
<feature type="compositionally biased region" description="Polar residues" evidence="8">
    <location>
        <begin position="1893"/>
        <end position="1910"/>
    </location>
</feature>
<accession>A0A9P6A4G7</accession>
<dbReference type="Proteomes" id="UP000807025">
    <property type="component" value="Unassembled WGS sequence"/>
</dbReference>
<evidence type="ECO:0000256" key="7">
    <source>
        <dbReference type="SAM" id="Coils"/>
    </source>
</evidence>
<dbReference type="InterPro" id="IPR041679">
    <property type="entry name" value="DNA2/NAM7-like_C"/>
</dbReference>
<organism evidence="10 11">
    <name type="scientific">Pleurotus eryngii</name>
    <name type="common">Boletus of the steppes</name>
    <dbReference type="NCBI Taxonomy" id="5323"/>
    <lineage>
        <taxon>Eukaryota</taxon>
        <taxon>Fungi</taxon>
        <taxon>Dikarya</taxon>
        <taxon>Basidiomycota</taxon>
        <taxon>Agaricomycotina</taxon>
        <taxon>Agaricomycetes</taxon>
        <taxon>Agaricomycetidae</taxon>
        <taxon>Agaricales</taxon>
        <taxon>Pleurotineae</taxon>
        <taxon>Pleurotaceae</taxon>
        <taxon>Pleurotus</taxon>
    </lineage>
</organism>
<dbReference type="FunFam" id="3.40.50.300:FF:000326">
    <property type="entry name" value="P-loop containing nucleoside triphosphate hydrolase"/>
    <property type="match status" value="1"/>
</dbReference>
<name>A0A9P6A4G7_PLEER</name>
<dbReference type="InterPro" id="IPR041677">
    <property type="entry name" value="DNA2/NAM7_AAA_11"/>
</dbReference>
<comment type="caution">
    <text evidence="10">The sequence shown here is derived from an EMBL/GenBank/DDBJ whole genome shotgun (WGS) entry which is preliminary data.</text>
</comment>
<feature type="region of interest" description="Disordered" evidence="8">
    <location>
        <begin position="885"/>
        <end position="1024"/>
    </location>
</feature>
<evidence type="ECO:0000313" key="11">
    <source>
        <dbReference type="Proteomes" id="UP000807025"/>
    </source>
</evidence>
<evidence type="ECO:0000259" key="9">
    <source>
        <dbReference type="SMART" id="SM00487"/>
    </source>
</evidence>
<evidence type="ECO:0000256" key="4">
    <source>
        <dbReference type="ARBA" id="ARBA00022806"/>
    </source>
</evidence>
<evidence type="ECO:0000256" key="1">
    <source>
        <dbReference type="ARBA" id="ARBA00007913"/>
    </source>
</evidence>
<feature type="compositionally biased region" description="Low complexity" evidence="8">
    <location>
        <begin position="1794"/>
        <end position="1806"/>
    </location>
</feature>
<dbReference type="GO" id="GO:0005694">
    <property type="term" value="C:chromosome"/>
    <property type="evidence" value="ECO:0007669"/>
    <property type="project" value="UniProtKB-ARBA"/>
</dbReference>
<feature type="domain" description="Helicase ATP-binding" evidence="9">
    <location>
        <begin position="1258"/>
        <end position="1568"/>
    </location>
</feature>
<dbReference type="Pfam" id="PF13086">
    <property type="entry name" value="AAA_11"/>
    <property type="match status" value="1"/>
</dbReference>
<evidence type="ECO:0000256" key="8">
    <source>
        <dbReference type="SAM" id="MobiDB-lite"/>
    </source>
</evidence>
<protein>
    <recommendedName>
        <fullName evidence="9">Helicase ATP-binding domain-containing protein</fullName>
    </recommendedName>
</protein>
<keyword evidence="7" id="KW-0175">Coiled coil</keyword>
<dbReference type="PANTHER" id="PTHR10887">
    <property type="entry name" value="DNA2/NAM7 HELICASE FAMILY"/>
    <property type="match status" value="1"/>
</dbReference>
<dbReference type="InterPro" id="IPR024481">
    <property type="entry name" value="Helicase_Sen1_N"/>
</dbReference>
<keyword evidence="4" id="KW-0347">Helicase</keyword>
<dbReference type="InterPro" id="IPR047187">
    <property type="entry name" value="SF1_C_Upf1"/>
</dbReference>
<keyword evidence="5" id="KW-0067">ATP-binding</keyword>
<dbReference type="GO" id="GO:0016787">
    <property type="term" value="F:hydrolase activity"/>
    <property type="evidence" value="ECO:0007669"/>
    <property type="project" value="UniProtKB-KW"/>
</dbReference>
<feature type="compositionally biased region" description="Basic and acidic residues" evidence="8">
    <location>
        <begin position="963"/>
        <end position="975"/>
    </location>
</feature>
<dbReference type="Pfam" id="PF23576">
    <property type="entry name" value="SEN1_barrel"/>
    <property type="match status" value="1"/>
</dbReference>
<evidence type="ECO:0000256" key="2">
    <source>
        <dbReference type="ARBA" id="ARBA00022741"/>
    </source>
</evidence>
<dbReference type="Pfam" id="PF12726">
    <property type="entry name" value="SEN1_N"/>
    <property type="match status" value="1"/>
</dbReference>
<keyword evidence="3" id="KW-0378">Hydrolase</keyword>
<dbReference type="InterPro" id="IPR056474">
    <property type="entry name" value="SEN1_barrel"/>
</dbReference>
<feature type="compositionally biased region" description="Polar residues" evidence="8">
    <location>
        <begin position="905"/>
        <end position="919"/>
    </location>
</feature>
<comment type="catalytic activity">
    <reaction evidence="6">
        <text>ATP + H2O = ADP + phosphate + H(+)</text>
        <dbReference type="Rhea" id="RHEA:13065"/>
        <dbReference type="ChEBI" id="CHEBI:15377"/>
        <dbReference type="ChEBI" id="CHEBI:15378"/>
        <dbReference type="ChEBI" id="CHEBI:30616"/>
        <dbReference type="ChEBI" id="CHEBI:43474"/>
        <dbReference type="ChEBI" id="CHEBI:456216"/>
        <dbReference type="EC" id="3.6.4.12"/>
    </reaction>
    <physiologicalReaction direction="left-to-right" evidence="6">
        <dbReference type="Rhea" id="RHEA:13066"/>
    </physiologicalReaction>
</comment>
<dbReference type="InterPro" id="IPR014001">
    <property type="entry name" value="Helicase_ATP-bd"/>
</dbReference>
<dbReference type="InterPro" id="IPR045055">
    <property type="entry name" value="DNA2/NAM7-like"/>
</dbReference>
<dbReference type="GO" id="GO:0005524">
    <property type="term" value="F:ATP binding"/>
    <property type="evidence" value="ECO:0007669"/>
    <property type="project" value="UniProtKB-KW"/>
</dbReference>
<gene>
    <name evidence="10" type="ORF">BDN71DRAFT_553986</name>
</gene>
<dbReference type="Pfam" id="PF13087">
    <property type="entry name" value="AAA_12"/>
    <property type="match status" value="1"/>
</dbReference>
<dbReference type="Gene3D" id="3.40.50.300">
    <property type="entry name" value="P-loop containing nucleotide triphosphate hydrolases"/>
    <property type="match status" value="2"/>
</dbReference>
<feature type="region of interest" description="Disordered" evidence="8">
    <location>
        <begin position="1788"/>
        <end position="1918"/>
    </location>
</feature>
<feature type="coiled-coil region" evidence="7">
    <location>
        <begin position="1422"/>
        <end position="1456"/>
    </location>
</feature>
<dbReference type="GO" id="GO:0001147">
    <property type="term" value="F:transcription termination site sequence-specific DNA binding"/>
    <property type="evidence" value="ECO:0007669"/>
    <property type="project" value="TreeGrafter"/>
</dbReference>
<dbReference type="GO" id="GO:0016604">
    <property type="term" value="C:nuclear body"/>
    <property type="evidence" value="ECO:0007669"/>
    <property type="project" value="TreeGrafter"/>
</dbReference>
<keyword evidence="2" id="KW-0547">Nucleotide-binding</keyword>
<dbReference type="SUPFAM" id="SSF52540">
    <property type="entry name" value="P-loop containing nucleoside triphosphate hydrolases"/>
    <property type="match status" value="1"/>
</dbReference>
<feature type="compositionally biased region" description="Basic and acidic residues" evidence="8">
    <location>
        <begin position="1009"/>
        <end position="1024"/>
    </location>
</feature>
<dbReference type="SMART" id="SM00487">
    <property type="entry name" value="DEXDc"/>
    <property type="match status" value="1"/>
</dbReference>
<dbReference type="OrthoDB" id="6513042at2759"/>
<proteinExistence type="inferred from homology"/>
<dbReference type="InterPro" id="IPR027417">
    <property type="entry name" value="P-loop_NTPase"/>
</dbReference>